<dbReference type="PANTHER" id="PTHR28061:SF1">
    <property type="entry name" value="INO80 COMPLEX SUBUNIT 4"/>
    <property type="match status" value="1"/>
</dbReference>
<feature type="compositionally biased region" description="Basic residues" evidence="1">
    <location>
        <begin position="150"/>
        <end position="160"/>
    </location>
</feature>
<feature type="compositionally biased region" description="Basic and acidic residues" evidence="1">
    <location>
        <begin position="257"/>
        <end position="268"/>
    </location>
</feature>
<feature type="region of interest" description="Disordered" evidence="1">
    <location>
        <begin position="1"/>
        <end position="21"/>
    </location>
</feature>
<dbReference type="Pfam" id="PF08193">
    <property type="entry name" value="INO80_Ies4"/>
    <property type="match status" value="1"/>
</dbReference>
<dbReference type="Proteomes" id="UP001642482">
    <property type="component" value="Unassembled WGS sequence"/>
</dbReference>
<dbReference type="InterPro" id="IPR013175">
    <property type="entry name" value="INO80_su_Ies4"/>
</dbReference>
<reference evidence="2 3" key="1">
    <citation type="submission" date="2024-01" db="EMBL/GenBank/DDBJ databases">
        <authorList>
            <person name="Allen C."/>
            <person name="Tagirdzhanova G."/>
        </authorList>
    </citation>
    <scope>NUCLEOTIDE SEQUENCE [LARGE SCALE GENOMIC DNA]</scope>
</reference>
<dbReference type="EMBL" id="CAWUHD010000004">
    <property type="protein sequence ID" value="CAK7210291.1"/>
    <property type="molecule type" value="Genomic_DNA"/>
</dbReference>
<accession>A0ABP0AT07</accession>
<feature type="compositionally biased region" description="Basic and acidic residues" evidence="1">
    <location>
        <begin position="51"/>
        <end position="62"/>
    </location>
</feature>
<sequence>MSSKDRRKSEKLDKNAPGIVTLTVSADKLRAIFPEHTASNDNTSPSTPLPSKDDDSDSKPVQDDNASESTPATPSNTHNNTSSKENAADTPSASQSESTMAPPHAATDDDVAAAKKKGVKRSAAVAGVDGTASAGPGSANGDTPAPAVRVRSKPGPKKKAKLDDGVEVRASAAGAHKLGPKASMGAINAGLRALDRSGKPCRKWVKGGFQLKSFTGVQWEIPRWRAPPKLAVNDESTGTGEESASAASADGSGSNKENSKDKDGKTNGESKVNGHTNGETATPSDVDMANTTSAVASPSIEPATEAATPVAAAA</sequence>
<feature type="region of interest" description="Disordered" evidence="1">
    <location>
        <begin position="33"/>
        <end position="181"/>
    </location>
</feature>
<keyword evidence="3" id="KW-1185">Reference proteome</keyword>
<evidence type="ECO:0000313" key="3">
    <source>
        <dbReference type="Proteomes" id="UP001642482"/>
    </source>
</evidence>
<feature type="compositionally biased region" description="Polar residues" evidence="1">
    <location>
        <begin position="269"/>
        <end position="296"/>
    </location>
</feature>
<proteinExistence type="predicted"/>
<name>A0ABP0AT07_9PEZI</name>
<gene>
    <name evidence="2" type="ORF">SEUCBS140593_000784</name>
</gene>
<feature type="compositionally biased region" description="Low complexity" evidence="1">
    <location>
        <begin position="234"/>
        <end position="254"/>
    </location>
</feature>
<organism evidence="2 3">
    <name type="scientific">Sporothrix eucalyptigena</name>
    <dbReference type="NCBI Taxonomy" id="1812306"/>
    <lineage>
        <taxon>Eukaryota</taxon>
        <taxon>Fungi</taxon>
        <taxon>Dikarya</taxon>
        <taxon>Ascomycota</taxon>
        <taxon>Pezizomycotina</taxon>
        <taxon>Sordariomycetes</taxon>
        <taxon>Sordariomycetidae</taxon>
        <taxon>Ophiostomatales</taxon>
        <taxon>Ophiostomataceae</taxon>
        <taxon>Sporothrix</taxon>
    </lineage>
</organism>
<feature type="compositionally biased region" description="Polar residues" evidence="1">
    <location>
        <begin position="67"/>
        <end position="99"/>
    </location>
</feature>
<evidence type="ECO:0000313" key="2">
    <source>
        <dbReference type="EMBL" id="CAK7210291.1"/>
    </source>
</evidence>
<protein>
    <submittedName>
        <fullName evidence="2">Uncharacterized protein</fullName>
    </submittedName>
</protein>
<evidence type="ECO:0000256" key="1">
    <source>
        <dbReference type="SAM" id="MobiDB-lite"/>
    </source>
</evidence>
<comment type="caution">
    <text evidence="2">The sequence shown here is derived from an EMBL/GenBank/DDBJ whole genome shotgun (WGS) entry which is preliminary data.</text>
</comment>
<feature type="region of interest" description="Disordered" evidence="1">
    <location>
        <begin position="216"/>
        <end position="314"/>
    </location>
</feature>
<dbReference type="PANTHER" id="PTHR28061">
    <property type="entry name" value="INO EIGHTY SUBUNIT 4"/>
    <property type="match status" value="1"/>
</dbReference>
<feature type="compositionally biased region" description="Low complexity" evidence="1">
    <location>
        <begin position="301"/>
        <end position="314"/>
    </location>
</feature>